<feature type="region of interest" description="Disordered" evidence="1">
    <location>
        <begin position="458"/>
        <end position="527"/>
    </location>
</feature>
<protein>
    <submittedName>
        <fullName evidence="2">Uncharacterized protein</fullName>
    </submittedName>
</protein>
<proteinExistence type="predicted"/>
<name>A0A433Q222_9FUNG</name>
<reference evidence="2 3" key="1">
    <citation type="journal article" date="2018" name="New Phytol.">
        <title>Phylogenomics of Endogonaceae and evolution of mycorrhizas within Mucoromycota.</title>
        <authorList>
            <person name="Chang Y."/>
            <person name="Desiro A."/>
            <person name="Na H."/>
            <person name="Sandor L."/>
            <person name="Lipzen A."/>
            <person name="Clum A."/>
            <person name="Barry K."/>
            <person name="Grigoriev I.V."/>
            <person name="Martin F.M."/>
            <person name="Stajich J.E."/>
            <person name="Smith M.E."/>
            <person name="Bonito G."/>
            <person name="Spatafora J.W."/>
        </authorList>
    </citation>
    <scope>NUCLEOTIDE SEQUENCE [LARGE SCALE GENOMIC DNA]</scope>
    <source>
        <strain evidence="2 3">AD002</strain>
    </source>
</reference>
<feature type="region of interest" description="Disordered" evidence="1">
    <location>
        <begin position="71"/>
        <end position="216"/>
    </location>
</feature>
<gene>
    <name evidence="2" type="ORF">BC938DRAFT_474632</name>
</gene>
<feature type="compositionally biased region" description="Low complexity" evidence="1">
    <location>
        <begin position="71"/>
        <end position="86"/>
    </location>
</feature>
<evidence type="ECO:0000256" key="1">
    <source>
        <dbReference type="SAM" id="MobiDB-lite"/>
    </source>
</evidence>
<feature type="compositionally biased region" description="Low complexity" evidence="1">
    <location>
        <begin position="685"/>
        <end position="694"/>
    </location>
</feature>
<sequence>MAAPASTRPTTTFSTPSTPKPATNATTTTTGPALTGTTASPRRSSTTTKSLHPSPSTFVFAPSWLTSVKSKVAPASSVFSSAPTTPVRSSFASSGTGGSLDPSPSATITTTRKAPTPVQTGTTTTTPPSLSPQPSTSSPYPATTNRGRPRTRDLAKIKLLPRLRVETSRRGSGDDQPSQPGSDGDLSDDLGPLDSVPVSDLPTTSLISSSPSSFDRNFPTLVNNVPEDLANKKRNTIWDDINARKEKVLSPILPPDGAACDDDPFAGMDSVVDYELEIERLKQLVPKVESGKKRAASKTRAANATSVANTAAAKELKRLSTGSATGVPALSVAASAADKTASSTVAGVGTGPTTTMAQRVSTSVAAAAAAAAAAASASASSARQAKLICPHGVTAKHAGVIKRLSGAAGSMATGKVGMGAQSGTAKRLAVFRRTSVASSMVAEAAKVVVEAEEAPVRKSLDGEEIEDGRAPSRTESVGSGTEEAGEGSVQAQEVPLPASRTESVESESDKEENASSEEDEGAVTPMESQEGPLAVGFAEHDECIQTAIPEREMIQHVRMSPPPVAYAELPTIPESETASVTDDDDDEEITEILSPVPRHLLPSSIRGDFGLPLVANALPLSTQAPANQSATSDSGNDEGSWPITEEEKARFLAFVRSWTGGSQRWENNCAFGGDIPGVVPPPTTPTTTTVSDRPSSPPHVIETTNPAIMIATVPPRFDQTFPLHPVIAPLALTPPIPQSQQQSPPPPLPPPQQQQQQPTYSYFGTPAAPQHPLGLAGYCPTTPVTAAPAYSPNGAFPAYPDHEYALFSGRRHSVIGGVGVSGRIGVIGEGVTTPLGFTSATQYGGPAFALWGAAANKVSPAPPAPLRRQSAFGGIGM</sequence>
<feature type="region of interest" description="Disordered" evidence="1">
    <location>
        <begin position="1"/>
        <end position="58"/>
    </location>
</feature>
<feature type="compositionally biased region" description="Basic and acidic residues" evidence="1">
    <location>
        <begin position="458"/>
        <end position="472"/>
    </location>
</feature>
<feature type="region of interest" description="Disordered" evidence="1">
    <location>
        <begin position="733"/>
        <end position="766"/>
    </location>
</feature>
<evidence type="ECO:0000313" key="3">
    <source>
        <dbReference type="Proteomes" id="UP000274822"/>
    </source>
</evidence>
<evidence type="ECO:0000313" key="2">
    <source>
        <dbReference type="EMBL" id="RUS23782.1"/>
    </source>
</evidence>
<organism evidence="2 3">
    <name type="scientific">Jimgerdemannia flammicorona</name>
    <dbReference type="NCBI Taxonomy" id="994334"/>
    <lineage>
        <taxon>Eukaryota</taxon>
        <taxon>Fungi</taxon>
        <taxon>Fungi incertae sedis</taxon>
        <taxon>Mucoromycota</taxon>
        <taxon>Mucoromycotina</taxon>
        <taxon>Endogonomycetes</taxon>
        <taxon>Endogonales</taxon>
        <taxon>Endogonaceae</taxon>
        <taxon>Jimgerdemannia</taxon>
    </lineage>
</organism>
<dbReference type="EMBL" id="RBNJ01018591">
    <property type="protein sequence ID" value="RUS23782.1"/>
    <property type="molecule type" value="Genomic_DNA"/>
</dbReference>
<feature type="compositionally biased region" description="Acidic residues" evidence="1">
    <location>
        <begin position="504"/>
        <end position="521"/>
    </location>
</feature>
<feature type="compositionally biased region" description="Basic and acidic residues" evidence="1">
    <location>
        <begin position="163"/>
        <end position="173"/>
    </location>
</feature>
<keyword evidence="3" id="KW-1185">Reference proteome</keyword>
<feature type="compositionally biased region" description="Polar residues" evidence="1">
    <location>
        <begin position="102"/>
        <end position="113"/>
    </location>
</feature>
<dbReference type="AlphaFoldDB" id="A0A433Q222"/>
<feature type="compositionally biased region" description="Low complexity" evidence="1">
    <location>
        <begin position="177"/>
        <end position="213"/>
    </location>
</feature>
<feature type="compositionally biased region" description="Polar residues" evidence="1">
    <location>
        <begin position="623"/>
        <end position="634"/>
    </location>
</feature>
<comment type="caution">
    <text evidence="2">The sequence shown here is derived from an EMBL/GenBank/DDBJ whole genome shotgun (WGS) entry which is preliminary data.</text>
</comment>
<feature type="compositionally biased region" description="Pro residues" evidence="1">
    <location>
        <begin position="733"/>
        <end position="752"/>
    </location>
</feature>
<dbReference type="Proteomes" id="UP000274822">
    <property type="component" value="Unassembled WGS sequence"/>
</dbReference>
<feature type="region of interest" description="Disordered" evidence="1">
    <location>
        <begin position="673"/>
        <end position="700"/>
    </location>
</feature>
<feature type="compositionally biased region" description="Low complexity" evidence="1">
    <location>
        <begin position="1"/>
        <end position="50"/>
    </location>
</feature>
<accession>A0A433Q222</accession>
<feature type="non-terminal residue" evidence="2">
    <location>
        <position position="877"/>
    </location>
</feature>
<feature type="compositionally biased region" description="Low complexity" evidence="1">
    <location>
        <begin position="115"/>
        <end position="144"/>
    </location>
</feature>
<feature type="region of interest" description="Disordered" evidence="1">
    <location>
        <begin position="623"/>
        <end position="642"/>
    </location>
</feature>